<evidence type="ECO:0000259" key="3">
    <source>
        <dbReference type="PROSITE" id="PS50112"/>
    </source>
</evidence>
<dbReference type="PANTHER" id="PTHR44757">
    <property type="entry name" value="DIGUANYLATE CYCLASE DGCP"/>
    <property type="match status" value="1"/>
</dbReference>
<dbReference type="InterPro" id="IPR013656">
    <property type="entry name" value="PAS_4"/>
</dbReference>
<accession>A0A4Y9RYJ1</accession>
<dbReference type="InterPro" id="IPR043128">
    <property type="entry name" value="Rev_trsase/Diguanyl_cyclase"/>
</dbReference>
<dbReference type="PANTHER" id="PTHR44757:SF2">
    <property type="entry name" value="BIOFILM ARCHITECTURE MAINTENANCE PROTEIN MBAA"/>
    <property type="match status" value="1"/>
</dbReference>
<dbReference type="AlphaFoldDB" id="A0A4Y9RYJ1"/>
<dbReference type="InterPro" id="IPR001633">
    <property type="entry name" value="EAL_dom"/>
</dbReference>
<organism evidence="6 7">
    <name type="scientific">Zemynaea arenosa</name>
    <dbReference type="NCBI Taxonomy" id="2561931"/>
    <lineage>
        <taxon>Bacteria</taxon>
        <taxon>Pseudomonadati</taxon>
        <taxon>Pseudomonadota</taxon>
        <taxon>Betaproteobacteria</taxon>
        <taxon>Burkholderiales</taxon>
        <taxon>Oxalobacteraceae</taxon>
        <taxon>Telluria group</taxon>
        <taxon>Zemynaea</taxon>
    </lineage>
</organism>
<dbReference type="PROSITE" id="PS50112">
    <property type="entry name" value="PAS"/>
    <property type="match status" value="1"/>
</dbReference>
<dbReference type="PROSITE" id="PS50110">
    <property type="entry name" value="RESPONSE_REGULATORY"/>
    <property type="match status" value="1"/>
</dbReference>
<dbReference type="InterPro" id="IPR035965">
    <property type="entry name" value="PAS-like_dom_sf"/>
</dbReference>
<dbReference type="SUPFAM" id="SSF55785">
    <property type="entry name" value="PYP-like sensor domain (PAS domain)"/>
    <property type="match status" value="1"/>
</dbReference>
<dbReference type="GO" id="GO:0000160">
    <property type="term" value="P:phosphorelay signal transduction system"/>
    <property type="evidence" value="ECO:0007669"/>
    <property type="project" value="InterPro"/>
</dbReference>
<feature type="domain" description="GGDEF" evidence="5">
    <location>
        <begin position="498"/>
        <end position="630"/>
    </location>
</feature>
<evidence type="ECO:0000259" key="5">
    <source>
        <dbReference type="PROSITE" id="PS50887"/>
    </source>
</evidence>
<evidence type="ECO:0000313" key="7">
    <source>
        <dbReference type="Proteomes" id="UP000298438"/>
    </source>
</evidence>
<dbReference type="InterPro" id="IPR029787">
    <property type="entry name" value="Nucleotide_cyclase"/>
</dbReference>
<reference evidence="6 7" key="1">
    <citation type="submission" date="2019-03" db="EMBL/GenBank/DDBJ databases">
        <title>Draft Genome Sequence of Massilia arenosa sp. nov., a Novel Massilia Species Isolated from a Sandy-loam Maize Soil.</title>
        <authorList>
            <person name="Raths R."/>
            <person name="Peta V."/>
            <person name="Bucking H."/>
        </authorList>
    </citation>
    <scope>NUCLEOTIDE SEQUENCE [LARGE SCALE GENOMIC DNA]</scope>
    <source>
        <strain evidence="6 7">MC02</strain>
    </source>
</reference>
<dbReference type="InterPro" id="IPR011006">
    <property type="entry name" value="CheY-like_superfamily"/>
</dbReference>
<dbReference type="Gene3D" id="3.40.50.2300">
    <property type="match status" value="1"/>
</dbReference>
<dbReference type="InterPro" id="IPR000014">
    <property type="entry name" value="PAS"/>
</dbReference>
<dbReference type="Gene3D" id="3.20.20.450">
    <property type="entry name" value="EAL domain"/>
    <property type="match status" value="1"/>
</dbReference>
<feature type="non-terminal residue" evidence="6">
    <location>
        <position position="932"/>
    </location>
</feature>
<dbReference type="OrthoDB" id="9813903at2"/>
<dbReference type="InterPro" id="IPR029016">
    <property type="entry name" value="GAF-like_dom_sf"/>
</dbReference>
<protein>
    <submittedName>
        <fullName evidence="6">EAL domain-containing protein</fullName>
    </submittedName>
</protein>
<dbReference type="SUPFAM" id="SSF141868">
    <property type="entry name" value="EAL domain-like"/>
    <property type="match status" value="1"/>
</dbReference>
<evidence type="ECO:0000256" key="1">
    <source>
        <dbReference type="PROSITE-ProRule" id="PRU00169"/>
    </source>
</evidence>
<dbReference type="GO" id="GO:0016301">
    <property type="term" value="F:kinase activity"/>
    <property type="evidence" value="ECO:0007669"/>
    <property type="project" value="UniProtKB-KW"/>
</dbReference>
<keyword evidence="1" id="KW-0597">Phosphoprotein</keyword>
<dbReference type="InterPro" id="IPR000160">
    <property type="entry name" value="GGDEF_dom"/>
</dbReference>
<evidence type="ECO:0000259" key="2">
    <source>
        <dbReference type="PROSITE" id="PS50110"/>
    </source>
</evidence>
<dbReference type="NCBIfam" id="TIGR00229">
    <property type="entry name" value="sensory_box"/>
    <property type="match status" value="1"/>
</dbReference>
<feature type="domain" description="Response regulatory" evidence="2">
    <location>
        <begin position="11"/>
        <end position="127"/>
    </location>
</feature>
<dbReference type="InterPro" id="IPR001789">
    <property type="entry name" value="Sig_transdc_resp-reg_receiver"/>
</dbReference>
<feature type="modified residue" description="4-aspartylphosphate" evidence="1">
    <location>
        <position position="60"/>
    </location>
</feature>
<dbReference type="Gene3D" id="3.30.450.40">
    <property type="match status" value="1"/>
</dbReference>
<dbReference type="CDD" id="cd01949">
    <property type="entry name" value="GGDEF"/>
    <property type="match status" value="1"/>
</dbReference>
<dbReference type="SMART" id="SM00448">
    <property type="entry name" value="REC"/>
    <property type="match status" value="1"/>
</dbReference>
<dbReference type="Gene3D" id="3.30.70.270">
    <property type="match status" value="1"/>
</dbReference>
<dbReference type="Pfam" id="PF00072">
    <property type="entry name" value="Response_reg"/>
    <property type="match status" value="1"/>
</dbReference>
<dbReference type="SMART" id="SM00091">
    <property type="entry name" value="PAS"/>
    <property type="match status" value="1"/>
</dbReference>
<comment type="caution">
    <text evidence="6">The sequence shown here is derived from an EMBL/GenBank/DDBJ whole genome shotgun (WGS) entry which is preliminary data.</text>
</comment>
<dbReference type="FunFam" id="3.20.20.450:FF:000001">
    <property type="entry name" value="Cyclic di-GMP phosphodiesterase yahA"/>
    <property type="match status" value="1"/>
</dbReference>
<dbReference type="SUPFAM" id="SSF55073">
    <property type="entry name" value="Nucleotide cyclase"/>
    <property type="match status" value="1"/>
</dbReference>
<dbReference type="Pfam" id="PF08448">
    <property type="entry name" value="PAS_4"/>
    <property type="match status" value="1"/>
</dbReference>
<gene>
    <name evidence="6" type="ORF">E4L96_18895</name>
</gene>
<dbReference type="EMBL" id="SPVF01000242">
    <property type="protein sequence ID" value="TFW13963.1"/>
    <property type="molecule type" value="Genomic_DNA"/>
</dbReference>
<dbReference type="CDD" id="cd01948">
    <property type="entry name" value="EAL"/>
    <property type="match status" value="1"/>
</dbReference>
<dbReference type="SUPFAM" id="SSF52172">
    <property type="entry name" value="CheY-like"/>
    <property type="match status" value="1"/>
</dbReference>
<dbReference type="SMART" id="SM00052">
    <property type="entry name" value="EAL"/>
    <property type="match status" value="1"/>
</dbReference>
<feature type="domain" description="EAL" evidence="4">
    <location>
        <begin position="639"/>
        <end position="892"/>
    </location>
</feature>
<dbReference type="Pfam" id="PF00563">
    <property type="entry name" value="EAL"/>
    <property type="match status" value="1"/>
</dbReference>
<proteinExistence type="predicted"/>
<name>A0A4Y9RYJ1_9BURK</name>
<dbReference type="CDD" id="cd00130">
    <property type="entry name" value="PAS"/>
    <property type="match status" value="1"/>
</dbReference>
<dbReference type="SUPFAM" id="SSF55781">
    <property type="entry name" value="GAF domain-like"/>
    <property type="match status" value="1"/>
</dbReference>
<dbReference type="SMART" id="SM00267">
    <property type="entry name" value="GGDEF"/>
    <property type="match status" value="1"/>
</dbReference>
<dbReference type="InterPro" id="IPR052155">
    <property type="entry name" value="Biofilm_reg_signaling"/>
</dbReference>
<dbReference type="RefSeq" id="WP_135208767.1">
    <property type="nucleotide sequence ID" value="NZ_SPVF01000242.1"/>
</dbReference>
<dbReference type="Gene3D" id="3.30.450.20">
    <property type="entry name" value="PAS domain"/>
    <property type="match status" value="1"/>
</dbReference>
<sequence length="932" mass="101317">MSTRPPALAAEILVVEDSATQARALATVLEENAFVVRLAADGQAGLASARAQPPSLVVSDIAMPGMDGFAMCRALKADPATRDIPVILLTALNSLYDVIRGLDCGADNFIRKPFDPRYLVARIEFILANRRFRPEERVQLGMQVNLGGQTHFITAERQQIFDLLISTYEEAIHMTEELRERQDQIARSYQSLDGLYRTAHALNGAVSADDMARRALDAVLELPGVTGAAVLLRAADGALQPAAIHNVTLRPDCTCPTCLLDGSLRTPQRHAACPANGDSPYVCLPLLAGERELGLLNLRLSADDLDLNVLSTVGAQLASALERADLYANMEALVRERTEALDAERNLFSTVVKVAGALVCLVDAEGAIKVWNPACEQTLGWRADEVLGRSFWELAPERAAQARERFARIGADRRPMQFEEQWDARDGTVRHILWTVAWLPLGAQGDHYLGTGIDLTALYGVQEKLEYANNFDPVTGLPNRLLLRDRVQQRLVSAGAAQAVGLLCVRVGDLHRVRELLGRAAEETLLAGLADRLRELARPGDAAGRVTDDTFQMVAVRASVEELAHGVHQLLARLDEPFAIDGNEVHVEAVAGLALYPNDGADFDQLAQSAELAARQAMRAPGQRYAFYRPELNEGAQDRFRLESALRRAVERDELCLHYQPQVALATGRVIGVEALVRWRHPELGMVPPGRFIGLAEESGLITAIGAWVLRTACEQLCAWQRAGLAAVPVSVNISARQFNAGLPDQVAAVLAETGLDPAWLELELTETASMDDPAHSMATMRRLKDLGVRLAIDDFGTGYSNLNYLKRFPVDRLKLDQSFVRDLTSDPDDLAIAEAVIAMAHGLRLTVIAEGVETAGQLALLARHGCDEMQGYLFSRPLEPADCAALLREGRGLPAERLRACPYARTVLVVDDAAAQGTPIASAVQALSGLT</sequence>
<dbReference type="Pfam" id="PF00990">
    <property type="entry name" value="GGDEF"/>
    <property type="match status" value="1"/>
</dbReference>
<dbReference type="PROSITE" id="PS50883">
    <property type="entry name" value="EAL"/>
    <property type="match status" value="1"/>
</dbReference>
<evidence type="ECO:0000313" key="6">
    <source>
        <dbReference type="EMBL" id="TFW13963.1"/>
    </source>
</evidence>
<dbReference type="InterPro" id="IPR035919">
    <property type="entry name" value="EAL_sf"/>
</dbReference>
<evidence type="ECO:0000259" key="4">
    <source>
        <dbReference type="PROSITE" id="PS50883"/>
    </source>
</evidence>
<feature type="domain" description="PAS" evidence="3">
    <location>
        <begin position="344"/>
        <end position="390"/>
    </location>
</feature>
<dbReference type="Proteomes" id="UP000298438">
    <property type="component" value="Unassembled WGS sequence"/>
</dbReference>
<keyword evidence="7" id="KW-1185">Reference proteome</keyword>
<dbReference type="PROSITE" id="PS50887">
    <property type="entry name" value="GGDEF"/>
    <property type="match status" value="1"/>
</dbReference>